<dbReference type="PANTHER" id="PTHR40252:SF2">
    <property type="entry name" value="BLR0328 PROTEIN"/>
    <property type="match status" value="1"/>
</dbReference>
<evidence type="ECO:0000259" key="3">
    <source>
        <dbReference type="SMART" id="SM00897"/>
    </source>
</evidence>
<evidence type="ECO:0000256" key="2">
    <source>
        <dbReference type="SAM" id="MobiDB-lite"/>
    </source>
</evidence>
<dbReference type="Proteomes" id="UP001189429">
    <property type="component" value="Unassembled WGS sequence"/>
</dbReference>
<keyword evidence="5" id="KW-1185">Reference proteome</keyword>
<dbReference type="EMBL" id="CAUYUJ010011892">
    <property type="protein sequence ID" value="CAK0832848.1"/>
    <property type="molecule type" value="Genomic_DNA"/>
</dbReference>
<name>A0ABN9SM42_9DINO</name>
<sequence>MVADIGYDDLTQSTTGIMARFGGSLETAEEHAHIGTVDVVTGFAGAFAIFLALFQRKRTGSAEKAQTSLASVGQMVQVPYCFDGALRGEWNEPKGVCVGEHFLYHSYKCRDDVWGFLAATGQHPWPEQLAEGKDAMVSLGIPCEDVSSLTQYFATLSFEEHQAVFRNKGITFVRIGSFSDLDRKPQPKHKTFHFVKTLADHNPSGRDVTYFGNSVRSRNWEVCELPELPKYGKDTRAVLQDVAELPPAKVDCMLAGGKSAAESLGAAFPDSSGVWELSGFQAARGPRASRLERPGGFWCASAACASHASAPPGDVAEKLAEKLGGARKLQQASLLLVFAAEKTSAESVKTIARTLAAKAQADGSALAVHGGRSQSGVATEAGIGYEGVVAFVVADPQGRYSSGEGRVPPKTDGEGHAQASRSAGAAAATAALQRVGLTAEQLESDPPAFALFSAAAAGAEEEVLLGVQDVLGETLIFGGTSGGDIAGQDFVITAGLEVVPDTVCVTLAWPTVPIFTKLSAMHSDIIAEGKVTKVSNGGRTIETIDDQPAFDRYKIWSEASGRSEVKPGTDLFLEPETALYPMAEPHTDASGARCYKMLLARTGTAGGSLELFTAMQEGDHIVMMKATREGLASGVERLVADVADSGPLAQGVLGGLVMFSAGVARALGEEAMSEAMSKVVLGLKGCPIAGQLTLGQVGPAGYRDRTTGEPDGSDNGPNRHGNLMLNVLLFGAPAPSSDAAAGGLTGAVSNAAKGIADKATGLVDQAAGLADKAAGLAKKPKKAKVAKDKK</sequence>
<dbReference type="InterPro" id="IPR003673">
    <property type="entry name" value="CoA-Trfase_fam_III"/>
</dbReference>
<evidence type="ECO:0000313" key="4">
    <source>
        <dbReference type="EMBL" id="CAK0832848.1"/>
    </source>
</evidence>
<dbReference type="Gene3D" id="3.40.50.10540">
    <property type="entry name" value="Crotonobetainyl-coa:carnitine coa-transferase, domain 1"/>
    <property type="match status" value="1"/>
</dbReference>
<evidence type="ECO:0000313" key="5">
    <source>
        <dbReference type="Proteomes" id="UP001189429"/>
    </source>
</evidence>
<feature type="region of interest" description="Disordered" evidence="2">
    <location>
        <begin position="400"/>
        <end position="420"/>
    </location>
</feature>
<reference evidence="4" key="1">
    <citation type="submission" date="2023-10" db="EMBL/GenBank/DDBJ databases">
        <authorList>
            <person name="Chen Y."/>
            <person name="Shah S."/>
            <person name="Dougan E. K."/>
            <person name="Thang M."/>
            <person name="Chan C."/>
        </authorList>
    </citation>
    <scope>NUCLEOTIDE SEQUENCE [LARGE SCALE GENOMIC DNA]</scope>
</reference>
<evidence type="ECO:0000256" key="1">
    <source>
        <dbReference type="ARBA" id="ARBA00008383"/>
    </source>
</evidence>
<dbReference type="InterPro" id="IPR013702">
    <property type="entry name" value="FIST_domain_N"/>
</dbReference>
<accession>A0ABN9SM42</accession>
<feature type="region of interest" description="Disordered" evidence="2">
    <location>
        <begin position="699"/>
        <end position="719"/>
    </location>
</feature>
<dbReference type="InterPro" id="IPR023606">
    <property type="entry name" value="CoA-Trfase_III_dom_1_sf"/>
</dbReference>
<dbReference type="Pfam" id="PF08495">
    <property type="entry name" value="FIST"/>
    <property type="match status" value="1"/>
</dbReference>
<protein>
    <recommendedName>
        <fullName evidence="3">FIST domain-containing protein</fullName>
    </recommendedName>
</protein>
<dbReference type="SUPFAM" id="SSF89796">
    <property type="entry name" value="CoA-transferase family III (CaiB/BaiF)"/>
    <property type="match status" value="1"/>
</dbReference>
<dbReference type="SMART" id="SM00897">
    <property type="entry name" value="FIST"/>
    <property type="match status" value="1"/>
</dbReference>
<dbReference type="PANTHER" id="PTHR40252">
    <property type="entry name" value="BLR0328 PROTEIN"/>
    <property type="match status" value="1"/>
</dbReference>
<comment type="caution">
    <text evidence="4">The sequence shown here is derived from an EMBL/GenBank/DDBJ whole genome shotgun (WGS) entry which is preliminary data.</text>
</comment>
<comment type="similarity">
    <text evidence="1">Belongs to the CoA-transferase III family.</text>
</comment>
<feature type="domain" description="FIST" evidence="3">
    <location>
        <begin position="331"/>
        <end position="548"/>
    </location>
</feature>
<dbReference type="Gene3D" id="3.30.1540.10">
    <property type="entry name" value="formyl-coa transferase, domain 3"/>
    <property type="match status" value="1"/>
</dbReference>
<dbReference type="Pfam" id="PF02515">
    <property type="entry name" value="CoA_transf_3"/>
    <property type="match status" value="1"/>
</dbReference>
<proteinExistence type="inferred from homology"/>
<organism evidence="4 5">
    <name type="scientific">Prorocentrum cordatum</name>
    <dbReference type="NCBI Taxonomy" id="2364126"/>
    <lineage>
        <taxon>Eukaryota</taxon>
        <taxon>Sar</taxon>
        <taxon>Alveolata</taxon>
        <taxon>Dinophyceae</taxon>
        <taxon>Prorocentrales</taxon>
        <taxon>Prorocentraceae</taxon>
        <taxon>Prorocentrum</taxon>
    </lineage>
</organism>
<dbReference type="InterPro" id="IPR044855">
    <property type="entry name" value="CoA-Trfase_III_dom3_sf"/>
</dbReference>
<gene>
    <name evidence="4" type="ORF">PCOR1329_LOCUS30726</name>
</gene>